<dbReference type="PANTHER" id="PTHR30015:SF7">
    <property type="entry name" value="TYPE IV METHYL-DIRECTED RESTRICTION ENZYME ECOKMRR"/>
    <property type="match status" value="1"/>
</dbReference>
<organism evidence="2">
    <name type="scientific">marine sediment metagenome</name>
    <dbReference type="NCBI Taxonomy" id="412755"/>
    <lineage>
        <taxon>unclassified sequences</taxon>
        <taxon>metagenomes</taxon>
        <taxon>ecological metagenomes</taxon>
    </lineage>
</organism>
<dbReference type="InterPro" id="IPR011856">
    <property type="entry name" value="tRNA_endonuc-like_dom_sf"/>
</dbReference>
<dbReference type="Gene3D" id="3.40.1350.10">
    <property type="match status" value="1"/>
</dbReference>
<comment type="caution">
    <text evidence="2">The sequence shown here is derived from an EMBL/GenBank/DDBJ whole genome shotgun (WGS) entry which is preliminary data.</text>
</comment>
<dbReference type="GO" id="GO:0009307">
    <property type="term" value="P:DNA restriction-modification system"/>
    <property type="evidence" value="ECO:0007669"/>
    <property type="project" value="InterPro"/>
</dbReference>
<evidence type="ECO:0000259" key="1">
    <source>
        <dbReference type="Pfam" id="PF04471"/>
    </source>
</evidence>
<name>X1T7N8_9ZZZZ</name>
<dbReference type="SUPFAM" id="SSF52980">
    <property type="entry name" value="Restriction endonuclease-like"/>
    <property type="match status" value="1"/>
</dbReference>
<dbReference type="InterPro" id="IPR052906">
    <property type="entry name" value="Type_IV_Methyl-Rstrct_Enzyme"/>
</dbReference>
<protein>
    <recommendedName>
        <fullName evidence="1">Restriction endonuclease type IV Mrr domain-containing protein</fullName>
    </recommendedName>
</protein>
<dbReference type="EMBL" id="BARW01008805">
    <property type="protein sequence ID" value="GAI87406.1"/>
    <property type="molecule type" value="Genomic_DNA"/>
</dbReference>
<accession>X1T7N8</accession>
<evidence type="ECO:0000313" key="2">
    <source>
        <dbReference type="EMBL" id="GAI87406.1"/>
    </source>
</evidence>
<dbReference type="GO" id="GO:0015666">
    <property type="term" value="F:restriction endodeoxyribonuclease activity"/>
    <property type="evidence" value="ECO:0007669"/>
    <property type="project" value="TreeGrafter"/>
</dbReference>
<dbReference type="InterPro" id="IPR011335">
    <property type="entry name" value="Restrct_endonuc-II-like"/>
</dbReference>
<dbReference type="GO" id="GO:0003677">
    <property type="term" value="F:DNA binding"/>
    <property type="evidence" value="ECO:0007669"/>
    <property type="project" value="InterPro"/>
</dbReference>
<dbReference type="Pfam" id="PF04471">
    <property type="entry name" value="Mrr_cat"/>
    <property type="match status" value="1"/>
</dbReference>
<reference evidence="2" key="1">
    <citation type="journal article" date="2014" name="Front. Microbiol.">
        <title>High frequency of phylogenetically diverse reductive dehalogenase-homologous genes in deep subseafloor sedimentary metagenomes.</title>
        <authorList>
            <person name="Kawai M."/>
            <person name="Futagami T."/>
            <person name="Toyoda A."/>
            <person name="Takaki Y."/>
            <person name="Nishi S."/>
            <person name="Hori S."/>
            <person name="Arai W."/>
            <person name="Tsubouchi T."/>
            <person name="Morono Y."/>
            <person name="Uchiyama I."/>
            <person name="Ito T."/>
            <person name="Fujiyama A."/>
            <person name="Inagaki F."/>
            <person name="Takami H."/>
        </authorList>
    </citation>
    <scope>NUCLEOTIDE SEQUENCE</scope>
    <source>
        <strain evidence="2">Expedition CK06-06</strain>
    </source>
</reference>
<proteinExistence type="predicted"/>
<feature type="non-terminal residue" evidence="2">
    <location>
        <position position="1"/>
    </location>
</feature>
<dbReference type="AlphaFoldDB" id="X1T7N8"/>
<gene>
    <name evidence="2" type="ORF">S12H4_17917</name>
</gene>
<sequence length="94" mass="10680">DNIYIQAKKWKTPVGRPMVQGFVGAMQGKKSRKGIMITTSTFTKHAVEYVSKIDIKVALIDGDTLTDLMIEHKIGVSTKENYEIKEIDIDYFIE</sequence>
<feature type="domain" description="Restriction endonuclease type IV Mrr" evidence="1">
    <location>
        <begin position="2"/>
        <end position="69"/>
    </location>
</feature>
<dbReference type="PANTHER" id="PTHR30015">
    <property type="entry name" value="MRR RESTRICTION SYSTEM PROTEIN"/>
    <property type="match status" value="1"/>
</dbReference>
<dbReference type="InterPro" id="IPR007560">
    <property type="entry name" value="Restrct_endonuc_IV_Mrr"/>
</dbReference>